<dbReference type="PATRIC" id="fig|171383.3.peg.2955"/>
<accession>A0A0M0HXV0</accession>
<comment type="caution">
    <text evidence="1">The sequence shown here is derived from an EMBL/GenBank/DDBJ whole genome shotgun (WGS) entry which is preliminary data.</text>
</comment>
<organism evidence="1 2">
    <name type="scientific">Vibrio hepatarius</name>
    <dbReference type="NCBI Taxonomy" id="171383"/>
    <lineage>
        <taxon>Bacteria</taxon>
        <taxon>Pseudomonadati</taxon>
        <taxon>Pseudomonadota</taxon>
        <taxon>Gammaproteobacteria</taxon>
        <taxon>Vibrionales</taxon>
        <taxon>Vibrionaceae</taxon>
        <taxon>Vibrio</taxon>
        <taxon>Vibrio oreintalis group</taxon>
    </lineage>
</organism>
<dbReference type="AlphaFoldDB" id="A0A0M0HXV0"/>
<gene>
    <name evidence="1" type="ORF">AKJ31_14460</name>
</gene>
<name>A0A0M0HXV0_9VIBR</name>
<dbReference type="OrthoDB" id="9987513at2"/>
<proteinExistence type="predicted"/>
<dbReference type="RefSeq" id="WP_053409824.1">
    <property type="nucleotide sequence ID" value="NZ_LHPI01000013.1"/>
</dbReference>
<dbReference type="EMBL" id="LHPI01000013">
    <property type="protein sequence ID" value="KOO06904.1"/>
    <property type="molecule type" value="Genomic_DNA"/>
</dbReference>
<evidence type="ECO:0000313" key="1">
    <source>
        <dbReference type="EMBL" id="KOO06904.1"/>
    </source>
</evidence>
<evidence type="ECO:0000313" key="2">
    <source>
        <dbReference type="Proteomes" id="UP000037530"/>
    </source>
</evidence>
<keyword evidence="2" id="KW-1185">Reference proteome</keyword>
<sequence>MKLEQKLWKPKIKMNAINFPISAQVLIPSEDSVSLRIMFNKSENISNSITLRPTQTLTINSVSVTIEQVDSTDLGNWAKFKICASTGELGVLALDLNFMGNEFRIQDTEGVHWHGDEVCFDLPGNSKKELVLWIMNKPSA</sequence>
<dbReference type="STRING" id="171383.AKJ31_14460"/>
<protein>
    <submittedName>
        <fullName evidence="1">Uncharacterized protein</fullName>
    </submittedName>
</protein>
<dbReference type="Proteomes" id="UP000037530">
    <property type="component" value="Unassembled WGS sequence"/>
</dbReference>
<reference evidence="2" key="1">
    <citation type="submission" date="2015-08" db="EMBL/GenBank/DDBJ databases">
        <title>Vibrio galatheae sp. nov., a novel member of the Vibrionaceae family isolated from the Solomon Islands.</title>
        <authorList>
            <person name="Giubergia S."/>
            <person name="Machado H."/>
            <person name="Mateiu R.V."/>
            <person name="Gram L."/>
        </authorList>
    </citation>
    <scope>NUCLEOTIDE SEQUENCE [LARGE SCALE GENOMIC DNA]</scope>
    <source>
        <strain evidence="2">DSM 19134</strain>
    </source>
</reference>